<accession>A0A6P1CL44</accession>
<dbReference type="PANTHER" id="PTHR42718:SF46">
    <property type="entry name" value="BLR6921 PROTEIN"/>
    <property type="match status" value="1"/>
</dbReference>
<dbReference type="EMBL" id="JAAGVB010000006">
    <property type="protein sequence ID" value="NEW32044.1"/>
    <property type="molecule type" value="Genomic_DNA"/>
</dbReference>
<keyword evidence="2" id="KW-0813">Transport</keyword>
<feature type="transmembrane region" description="Helical" evidence="7">
    <location>
        <begin position="198"/>
        <end position="216"/>
    </location>
</feature>
<dbReference type="Gene3D" id="1.20.1250.20">
    <property type="entry name" value="MFS general substrate transporter like domains"/>
    <property type="match status" value="1"/>
</dbReference>
<feature type="transmembrane region" description="Helical" evidence="7">
    <location>
        <begin position="257"/>
        <end position="285"/>
    </location>
</feature>
<dbReference type="InterPro" id="IPR020846">
    <property type="entry name" value="MFS_dom"/>
</dbReference>
<comment type="caution">
    <text evidence="9">The sequence shown here is derived from an EMBL/GenBank/DDBJ whole genome shotgun (WGS) entry which is preliminary data.</text>
</comment>
<dbReference type="CDD" id="cd17321">
    <property type="entry name" value="MFS_MMR_MDR_like"/>
    <property type="match status" value="1"/>
</dbReference>
<evidence type="ECO:0000313" key="9">
    <source>
        <dbReference type="EMBL" id="NEW32044.1"/>
    </source>
</evidence>
<feature type="transmembrane region" description="Helical" evidence="7">
    <location>
        <begin position="136"/>
        <end position="157"/>
    </location>
</feature>
<feature type="transmembrane region" description="Helical" evidence="7">
    <location>
        <begin position="163"/>
        <end position="186"/>
    </location>
</feature>
<keyword evidence="4 7" id="KW-0812">Transmembrane</keyword>
<protein>
    <submittedName>
        <fullName evidence="9">MFS transporter</fullName>
    </submittedName>
</protein>
<dbReference type="PANTHER" id="PTHR42718">
    <property type="entry name" value="MAJOR FACILITATOR SUPERFAMILY MULTIDRUG TRANSPORTER MFSC"/>
    <property type="match status" value="1"/>
</dbReference>
<evidence type="ECO:0000256" key="1">
    <source>
        <dbReference type="ARBA" id="ARBA00004651"/>
    </source>
</evidence>
<dbReference type="GO" id="GO:0005886">
    <property type="term" value="C:plasma membrane"/>
    <property type="evidence" value="ECO:0007669"/>
    <property type="project" value="UniProtKB-SubCell"/>
</dbReference>
<comment type="subcellular location">
    <subcellularLocation>
        <location evidence="1">Cell membrane</location>
        <topology evidence="1">Multi-pass membrane protein</topology>
    </subcellularLocation>
</comment>
<keyword evidence="6 7" id="KW-0472">Membrane</keyword>
<dbReference type="PROSITE" id="PS50850">
    <property type="entry name" value="MFS"/>
    <property type="match status" value="1"/>
</dbReference>
<evidence type="ECO:0000259" key="8">
    <source>
        <dbReference type="PROSITE" id="PS50850"/>
    </source>
</evidence>
<evidence type="ECO:0000256" key="7">
    <source>
        <dbReference type="SAM" id="Phobius"/>
    </source>
</evidence>
<dbReference type="Gene3D" id="1.20.1720.10">
    <property type="entry name" value="Multidrug resistance protein D"/>
    <property type="match status" value="1"/>
</dbReference>
<feature type="transmembrane region" description="Helical" evidence="7">
    <location>
        <begin position="402"/>
        <end position="421"/>
    </location>
</feature>
<proteinExistence type="predicted"/>
<evidence type="ECO:0000313" key="10">
    <source>
        <dbReference type="Proteomes" id="UP000471166"/>
    </source>
</evidence>
<feature type="transmembrane region" description="Helical" evidence="7">
    <location>
        <begin position="329"/>
        <end position="347"/>
    </location>
</feature>
<feature type="transmembrane region" description="Helical" evidence="7">
    <location>
        <begin position="101"/>
        <end position="124"/>
    </location>
</feature>
<evidence type="ECO:0000256" key="2">
    <source>
        <dbReference type="ARBA" id="ARBA00022448"/>
    </source>
</evidence>
<gene>
    <name evidence="9" type="ORF">GV791_05650</name>
</gene>
<feature type="transmembrane region" description="Helical" evidence="7">
    <location>
        <begin position="433"/>
        <end position="455"/>
    </location>
</feature>
<keyword evidence="3" id="KW-1003">Cell membrane</keyword>
<feature type="transmembrane region" description="Helical" evidence="7">
    <location>
        <begin position="297"/>
        <end position="317"/>
    </location>
</feature>
<reference evidence="9 10" key="1">
    <citation type="submission" date="2020-01" db="EMBL/GenBank/DDBJ databases">
        <title>Genetics and antimicrobial susceptibilities of Nocardia species isolated from the soil; a comparison with species isolated from humans.</title>
        <authorList>
            <person name="Carrasco G."/>
            <person name="Monzon S."/>
            <person name="Sansegundo M."/>
            <person name="Garcia E."/>
            <person name="Garrido N."/>
            <person name="Medina M.J."/>
            <person name="Villalon P."/>
            <person name="Ramirez-Arocha A.C."/>
            <person name="Jimenez P."/>
            <person name="Cuesta I."/>
            <person name="Valdezate S."/>
        </authorList>
    </citation>
    <scope>NUCLEOTIDE SEQUENCE [LARGE SCALE GENOMIC DNA]</scope>
    <source>
        <strain evidence="9 10">CNM20110626</strain>
    </source>
</reference>
<dbReference type="AlphaFoldDB" id="A0A6P1CL44"/>
<evidence type="ECO:0000256" key="3">
    <source>
        <dbReference type="ARBA" id="ARBA00022475"/>
    </source>
</evidence>
<evidence type="ECO:0000256" key="4">
    <source>
        <dbReference type="ARBA" id="ARBA00022692"/>
    </source>
</evidence>
<organism evidence="9 10">
    <name type="scientific">Nocardia cyriacigeorgica</name>
    <dbReference type="NCBI Taxonomy" id="135487"/>
    <lineage>
        <taxon>Bacteria</taxon>
        <taxon>Bacillati</taxon>
        <taxon>Actinomycetota</taxon>
        <taxon>Actinomycetes</taxon>
        <taxon>Mycobacteriales</taxon>
        <taxon>Nocardiaceae</taxon>
        <taxon>Nocardia</taxon>
    </lineage>
</organism>
<evidence type="ECO:0000256" key="6">
    <source>
        <dbReference type="ARBA" id="ARBA00023136"/>
    </source>
</evidence>
<feature type="transmembrane region" description="Helical" evidence="7">
    <location>
        <begin position="76"/>
        <end position="95"/>
    </location>
</feature>
<dbReference type="Proteomes" id="UP000471166">
    <property type="component" value="Unassembled WGS sequence"/>
</dbReference>
<keyword evidence="5 7" id="KW-1133">Transmembrane helix</keyword>
<feature type="transmembrane region" description="Helical" evidence="7">
    <location>
        <begin position="46"/>
        <end position="64"/>
    </location>
</feature>
<feature type="transmembrane region" description="Helical" evidence="7">
    <location>
        <begin position="222"/>
        <end position="245"/>
    </location>
</feature>
<evidence type="ECO:0000256" key="5">
    <source>
        <dbReference type="ARBA" id="ARBA00022989"/>
    </source>
</evidence>
<dbReference type="RefSeq" id="WP_163842314.1">
    <property type="nucleotide sequence ID" value="NZ_JAAGVB010000006.1"/>
</dbReference>
<dbReference type="InterPro" id="IPR011701">
    <property type="entry name" value="MFS"/>
</dbReference>
<dbReference type="InterPro" id="IPR036259">
    <property type="entry name" value="MFS_trans_sf"/>
</dbReference>
<feature type="domain" description="Major facilitator superfamily (MFS) profile" evidence="8">
    <location>
        <begin position="10"/>
        <end position="458"/>
    </location>
</feature>
<dbReference type="SUPFAM" id="SSF103473">
    <property type="entry name" value="MFS general substrate transporter"/>
    <property type="match status" value="1"/>
</dbReference>
<dbReference type="Pfam" id="PF07690">
    <property type="entry name" value="MFS_1"/>
    <property type="match status" value="1"/>
</dbReference>
<sequence length="470" mass="47252">MSQTSKPAAVLATVVIVQFMVSLDLSVVNVALPAIQAEFALPATTLQWVVNAYAVVFGGFLLLGGRLGDVIGRRRTMIAGLVLFGSASLVGGLATHESLLIGARAVQGLGAAALSPLSLALITVTFEEGQARTKAVGLWAAATMLGGALGVVASGLLTDFADWRWVLLINVPIVLAALATAVRGIGGAVEQQRPRLDVVGAVLVTASMLLLIFGVVRTDQHGWASAVTAVTLGAGALLLAAFVAVELRVRDPLMRLGLLAHGSVAGANVFGFMITAGQLTAFYFVSLHMQSVLQYSPATAGVCFVPFALGAVAGMRLVAPLVDRFGHRAALVTGGLLGAVGIAWFGAGGPGGTFLTDILGPSIVASIGIGISFVVMGTIAMRGVSAEEAGMASGLLNSSRQLGGALGLAVLTTVAATVTGADHTPAGLSDGYSTAFLLGGALIAAGTVIAGLLVSRTAVEPSDAKAPVQG</sequence>
<dbReference type="GO" id="GO:0022857">
    <property type="term" value="F:transmembrane transporter activity"/>
    <property type="evidence" value="ECO:0007669"/>
    <property type="project" value="InterPro"/>
</dbReference>
<name>A0A6P1CL44_9NOCA</name>
<feature type="transmembrane region" description="Helical" evidence="7">
    <location>
        <begin position="359"/>
        <end position="381"/>
    </location>
</feature>